<evidence type="ECO:0000313" key="1">
    <source>
        <dbReference type="EMBL" id="DAF90013.1"/>
    </source>
</evidence>
<dbReference type="EMBL" id="BK016019">
    <property type="protein sequence ID" value="DAF90013.1"/>
    <property type="molecule type" value="Genomic_DNA"/>
</dbReference>
<organism evidence="1">
    <name type="scientific">Myoviridae sp. ctBCv9</name>
    <dbReference type="NCBI Taxonomy" id="2825045"/>
    <lineage>
        <taxon>Viruses</taxon>
        <taxon>Duplodnaviria</taxon>
        <taxon>Heunggongvirae</taxon>
        <taxon>Uroviricota</taxon>
        <taxon>Caudoviricetes</taxon>
    </lineage>
</organism>
<name>A0A8S5U6G6_9CAUD</name>
<reference evidence="1" key="1">
    <citation type="journal article" date="2021" name="Proc. Natl. Acad. Sci. U.S.A.">
        <title>A Catalog of Tens of Thousands of Viruses from Human Metagenomes Reveals Hidden Associations with Chronic Diseases.</title>
        <authorList>
            <person name="Tisza M.J."/>
            <person name="Buck C.B."/>
        </authorList>
    </citation>
    <scope>NUCLEOTIDE SEQUENCE</scope>
    <source>
        <strain evidence="1">CtBCv9</strain>
    </source>
</reference>
<sequence length="76" mass="8721">MTCDGHKYIIKTVKSEVMNVSPRTGRPTDNPKPYKLTVRVDEASKQILDAYTEQEKVTQMEAIRRGIKKLEADIKK</sequence>
<protein>
    <submittedName>
        <fullName evidence="1">Uncharacterized protein</fullName>
    </submittedName>
</protein>
<accession>A0A8S5U6G6</accession>
<proteinExistence type="predicted"/>